<dbReference type="EMBL" id="BQNB010017731">
    <property type="protein sequence ID" value="GJT66623.1"/>
    <property type="molecule type" value="Genomic_DNA"/>
</dbReference>
<reference evidence="2" key="2">
    <citation type="submission" date="2022-01" db="EMBL/GenBank/DDBJ databases">
        <authorList>
            <person name="Yamashiro T."/>
            <person name="Shiraishi A."/>
            <person name="Satake H."/>
            <person name="Nakayama K."/>
        </authorList>
    </citation>
    <scope>NUCLEOTIDE SEQUENCE</scope>
</reference>
<organism evidence="2 3">
    <name type="scientific">Tanacetum coccineum</name>
    <dbReference type="NCBI Taxonomy" id="301880"/>
    <lineage>
        <taxon>Eukaryota</taxon>
        <taxon>Viridiplantae</taxon>
        <taxon>Streptophyta</taxon>
        <taxon>Embryophyta</taxon>
        <taxon>Tracheophyta</taxon>
        <taxon>Spermatophyta</taxon>
        <taxon>Magnoliopsida</taxon>
        <taxon>eudicotyledons</taxon>
        <taxon>Gunneridae</taxon>
        <taxon>Pentapetalae</taxon>
        <taxon>asterids</taxon>
        <taxon>campanulids</taxon>
        <taxon>Asterales</taxon>
        <taxon>Asteraceae</taxon>
        <taxon>Asteroideae</taxon>
        <taxon>Anthemideae</taxon>
        <taxon>Anthemidinae</taxon>
        <taxon>Tanacetum</taxon>
    </lineage>
</organism>
<evidence type="ECO:0000256" key="1">
    <source>
        <dbReference type="SAM" id="Phobius"/>
    </source>
</evidence>
<evidence type="ECO:0000313" key="3">
    <source>
        <dbReference type="Proteomes" id="UP001151760"/>
    </source>
</evidence>
<reference evidence="2" key="1">
    <citation type="journal article" date="2022" name="Int. J. Mol. Sci.">
        <title>Draft Genome of Tanacetum Coccineum: Genomic Comparison of Closely Related Tanacetum-Family Plants.</title>
        <authorList>
            <person name="Yamashiro T."/>
            <person name="Shiraishi A."/>
            <person name="Nakayama K."/>
            <person name="Satake H."/>
        </authorList>
    </citation>
    <scope>NUCLEOTIDE SEQUENCE</scope>
</reference>
<name>A0ABQ5FUU7_9ASTR</name>
<sequence length="155" mass="17198">MCFTHQSVSYAISQYVLYALSIVLMHSANVLCTQLVEYYINRFNNSDVEDTFSSTHSPDYIPASPDYFPASPGNTSSNFLDDLTKDLLASLALSPFHDDTYMKVVQAYDAIDNELPIPPQALIAPPTILPPSPVLSLSPMFDFLTFLSSREAFTT</sequence>
<gene>
    <name evidence="2" type="ORF">Tco_1018103</name>
</gene>
<feature type="transmembrane region" description="Helical" evidence="1">
    <location>
        <begin position="15"/>
        <end position="36"/>
    </location>
</feature>
<evidence type="ECO:0000313" key="2">
    <source>
        <dbReference type="EMBL" id="GJT66623.1"/>
    </source>
</evidence>
<accession>A0ABQ5FUU7</accession>
<keyword evidence="3" id="KW-1185">Reference proteome</keyword>
<proteinExistence type="predicted"/>
<keyword evidence="1" id="KW-0472">Membrane</keyword>
<keyword evidence="1" id="KW-0812">Transmembrane</keyword>
<comment type="caution">
    <text evidence="2">The sequence shown here is derived from an EMBL/GenBank/DDBJ whole genome shotgun (WGS) entry which is preliminary data.</text>
</comment>
<dbReference type="Proteomes" id="UP001151760">
    <property type="component" value="Unassembled WGS sequence"/>
</dbReference>
<keyword evidence="1" id="KW-1133">Transmembrane helix</keyword>
<protein>
    <submittedName>
        <fullName evidence="2">Uncharacterized protein</fullName>
    </submittedName>
</protein>